<dbReference type="EC" id="6.1.1.20" evidence="13"/>
<dbReference type="GO" id="GO:0000049">
    <property type="term" value="F:tRNA binding"/>
    <property type="evidence" value="ECO:0007669"/>
    <property type="project" value="InterPro"/>
</dbReference>
<evidence type="ECO:0000259" key="14">
    <source>
        <dbReference type="PROSITE" id="PS50862"/>
    </source>
</evidence>
<dbReference type="Pfam" id="PF01409">
    <property type="entry name" value="tRNA-synt_2d"/>
    <property type="match status" value="1"/>
</dbReference>
<comment type="caution">
    <text evidence="15">The sequence shown here is derived from an EMBL/GenBank/DDBJ whole genome shotgun (WGS) entry which is preliminary data.</text>
</comment>
<dbReference type="GO" id="GO:0000287">
    <property type="term" value="F:magnesium ion binding"/>
    <property type="evidence" value="ECO:0007669"/>
    <property type="project" value="UniProtKB-UniRule"/>
</dbReference>
<dbReference type="GO" id="GO:0005524">
    <property type="term" value="F:ATP binding"/>
    <property type="evidence" value="ECO:0007669"/>
    <property type="project" value="UniProtKB-UniRule"/>
</dbReference>
<dbReference type="PANTHER" id="PTHR11538">
    <property type="entry name" value="PHENYLALANYL-TRNA SYNTHETASE"/>
    <property type="match status" value="1"/>
</dbReference>
<dbReference type="EMBL" id="BJXB01000049">
    <property type="protein sequence ID" value="GEM49958.1"/>
    <property type="molecule type" value="Genomic_DNA"/>
</dbReference>
<keyword evidence="4 13" id="KW-0963">Cytoplasm</keyword>
<dbReference type="InterPro" id="IPR006195">
    <property type="entry name" value="aa-tRNA-synth_II"/>
</dbReference>
<comment type="catalytic activity">
    <reaction evidence="12 13">
        <text>tRNA(Phe) + L-phenylalanine + ATP = L-phenylalanyl-tRNA(Phe) + AMP + diphosphate + H(+)</text>
        <dbReference type="Rhea" id="RHEA:19413"/>
        <dbReference type="Rhea" id="RHEA-COMP:9668"/>
        <dbReference type="Rhea" id="RHEA-COMP:9699"/>
        <dbReference type="ChEBI" id="CHEBI:15378"/>
        <dbReference type="ChEBI" id="CHEBI:30616"/>
        <dbReference type="ChEBI" id="CHEBI:33019"/>
        <dbReference type="ChEBI" id="CHEBI:58095"/>
        <dbReference type="ChEBI" id="CHEBI:78442"/>
        <dbReference type="ChEBI" id="CHEBI:78531"/>
        <dbReference type="ChEBI" id="CHEBI:456215"/>
        <dbReference type="EC" id="6.1.1.20"/>
    </reaction>
</comment>
<dbReference type="GO" id="GO:0006432">
    <property type="term" value="P:phenylalanyl-tRNA aminoacylation"/>
    <property type="evidence" value="ECO:0007669"/>
    <property type="project" value="UniProtKB-UniRule"/>
</dbReference>
<proteinExistence type="inferred from homology"/>
<reference evidence="15 16" key="1">
    <citation type="submission" date="2019-07" db="EMBL/GenBank/DDBJ databases">
        <title>Whole genome shotgun sequence of Deinococcus cellulosilyticus NBRC 106333.</title>
        <authorList>
            <person name="Hosoyama A."/>
            <person name="Uohara A."/>
            <person name="Ohji S."/>
            <person name="Ichikawa N."/>
        </authorList>
    </citation>
    <scope>NUCLEOTIDE SEQUENCE [LARGE SCALE GENOMIC DNA]</scope>
    <source>
        <strain evidence="15 16">NBRC 106333</strain>
    </source>
</reference>
<keyword evidence="9 13" id="KW-0460">Magnesium</keyword>
<dbReference type="HAMAP" id="MF_00281">
    <property type="entry name" value="Phe_tRNA_synth_alpha1"/>
    <property type="match status" value="1"/>
</dbReference>
<sequence length="339" mass="38307">MLQEARTQIQQAGNLEALQTVKTHYLGKNGEVTRQLKSLGALSPEERKVKGQEINLLKQEIDGLISAREAELKEAALQAKLASEAIDVTLPALSLPSGGLHIITRILDDLSDIFTRMGYNVVEGNEMEDDAYNFQHLNIPWYHPARDLWDTFWLKDGRLLRTHTSPMQIRYMLEHSAPLKIVVPGKVYRYEATDATHESMFHQLEGLVVGDNISMADLKGTIAELARGLFGPKAKVRFQPSFYPFVEPGADFAVWWENPRGESKWLELGGCGMVHPNVFKAVDDLREQRGLPRMYEGKTGFAFGLGPERIAMLKYGMPDIRYFYANDLRVLGQFKGELQ</sequence>
<dbReference type="RefSeq" id="WP_146891527.1">
    <property type="nucleotide sequence ID" value="NZ_BJXB01000049.1"/>
</dbReference>
<comment type="cofactor">
    <cofactor evidence="13">
        <name>Mg(2+)</name>
        <dbReference type="ChEBI" id="CHEBI:18420"/>
    </cofactor>
    <text evidence="13">Binds 2 magnesium ions per tetramer.</text>
</comment>
<comment type="subcellular location">
    <subcellularLocation>
        <location evidence="1 13">Cytoplasm</location>
    </subcellularLocation>
</comment>
<dbReference type="PANTHER" id="PTHR11538:SF41">
    <property type="entry name" value="PHENYLALANINE--TRNA LIGASE, MITOCHONDRIAL"/>
    <property type="match status" value="1"/>
</dbReference>
<dbReference type="NCBIfam" id="TIGR00468">
    <property type="entry name" value="pheS"/>
    <property type="match status" value="1"/>
</dbReference>
<evidence type="ECO:0000313" key="16">
    <source>
        <dbReference type="Proteomes" id="UP000321306"/>
    </source>
</evidence>
<keyword evidence="16" id="KW-1185">Reference proteome</keyword>
<dbReference type="InterPro" id="IPR010978">
    <property type="entry name" value="tRNA-bd_arm"/>
</dbReference>
<dbReference type="InterPro" id="IPR004529">
    <property type="entry name" value="Phe-tRNA-synth_IIc_asu"/>
</dbReference>
<evidence type="ECO:0000256" key="2">
    <source>
        <dbReference type="ARBA" id="ARBA00010207"/>
    </source>
</evidence>
<accession>A0A511NBT3</accession>
<gene>
    <name evidence="13 15" type="primary">pheS</name>
    <name evidence="15" type="ORF">DC3_55930</name>
</gene>
<dbReference type="Gene3D" id="3.30.930.10">
    <property type="entry name" value="Bira Bifunctional Protein, Domain 2"/>
    <property type="match status" value="1"/>
</dbReference>
<keyword evidence="11 13" id="KW-0030">Aminoacyl-tRNA synthetase</keyword>
<keyword evidence="5 13" id="KW-0436">Ligase</keyword>
<feature type="domain" description="Aminoacyl-transfer RNA synthetases class-II family profile" evidence="14">
    <location>
        <begin position="99"/>
        <end position="333"/>
    </location>
</feature>
<evidence type="ECO:0000256" key="9">
    <source>
        <dbReference type="ARBA" id="ARBA00022842"/>
    </source>
</evidence>
<evidence type="ECO:0000256" key="13">
    <source>
        <dbReference type="HAMAP-Rule" id="MF_00281"/>
    </source>
</evidence>
<dbReference type="OrthoDB" id="9800719at2"/>
<evidence type="ECO:0000256" key="3">
    <source>
        <dbReference type="ARBA" id="ARBA00011209"/>
    </source>
</evidence>
<organism evidence="15 16">
    <name type="scientific">Deinococcus cellulosilyticus (strain DSM 18568 / NBRC 106333 / KACC 11606 / 5516J-15)</name>
    <dbReference type="NCBI Taxonomy" id="1223518"/>
    <lineage>
        <taxon>Bacteria</taxon>
        <taxon>Thermotogati</taxon>
        <taxon>Deinococcota</taxon>
        <taxon>Deinococci</taxon>
        <taxon>Deinococcales</taxon>
        <taxon>Deinococcaceae</taxon>
        <taxon>Deinococcus</taxon>
    </lineage>
</organism>
<evidence type="ECO:0000256" key="12">
    <source>
        <dbReference type="ARBA" id="ARBA00049255"/>
    </source>
</evidence>
<keyword evidence="7 13" id="KW-0547">Nucleotide-binding</keyword>
<evidence type="ECO:0000256" key="6">
    <source>
        <dbReference type="ARBA" id="ARBA00022723"/>
    </source>
</evidence>
<dbReference type="AlphaFoldDB" id="A0A511NBT3"/>
<keyword evidence="6 13" id="KW-0479">Metal-binding</keyword>
<dbReference type="CDD" id="cd00496">
    <property type="entry name" value="PheRS_alpha_core"/>
    <property type="match status" value="1"/>
</dbReference>
<name>A0A511NBT3_DEIC1</name>
<keyword evidence="10 13" id="KW-0648">Protein biosynthesis</keyword>
<evidence type="ECO:0000313" key="15">
    <source>
        <dbReference type="EMBL" id="GEM49958.1"/>
    </source>
</evidence>
<keyword evidence="8 13" id="KW-0067">ATP-binding</keyword>
<dbReference type="GO" id="GO:0004826">
    <property type="term" value="F:phenylalanine-tRNA ligase activity"/>
    <property type="evidence" value="ECO:0007669"/>
    <property type="project" value="UniProtKB-UniRule"/>
</dbReference>
<dbReference type="InterPro" id="IPR022911">
    <property type="entry name" value="Phe_tRNA_ligase_alpha1_bac"/>
</dbReference>
<dbReference type="Pfam" id="PF02912">
    <property type="entry name" value="Phe_tRNA-synt_N"/>
    <property type="match status" value="1"/>
</dbReference>
<comment type="similarity">
    <text evidence="2 13">Belongs to the class-II aminoacyl-tRNA synthetase family. Phe-tRNA synthetase alpha subunit type 1 subfamily.</text>
</comment>
<dbReference type="SUPFAM" id="SSF55681">
    <property type="entry name" value="Class II aaRS and biotin synthetases"/>
    <property type="match status" value="1"/>
</dbReference>
<dbReference type="InterPro" id="IPR045864">
    <property type="entry name" value="aa-tRNA-synth_II/BPL/LPL"/>
</dbReference>
<evidence type="ECO:0000256" key="7">
    <source>
        <dbReference type="ARBA" id="ARBA00022741"/>
    </source>
</evidence>
<protein>
    <recommendedName>
        <fullName evidence="13">Phenylalanine--tRNA ligase alpha subunit</fullName>
        <ecNumber evidence="13">6.1.1.20</ecNumber>
    </recommendedName>
    <alternativeName>
        <fullName evidence="13">Phenylalanyl-tRNA synthetase alpha subunit</fullName>
        <shortName evidence="13">PheRS</shortName>
    </alternativeName>
</protein>
<dbReference type="GO" id="GO:0005737">
    <property type="term" value="C:cytoplasm"/>
    <property type="evidence" value="ECO:0007669"/>
    <property type="project" value="UniProtKB-SubCell"/>
</dbReference>
<comment type="subunit">
    <text evidence="3 13">Tetramer of two alpha and two beta subunits.</text>
</comment>
<evidence type="ECO:0000256" key="11">
    <source>
        <dbReference type="ARBA" id="ARBA00023146"/>
    </source>
</evidence>
<evidence type="ECO:0000256" key="4">
    <source>
        <dbReference type="ARBA" id="ARBA00022490"/>
    </source>
</evidence>
<dbReference type="InterPro" id="IPR002319">
    <property type="entry name" value="Phenylalanyl-tRNA_Synthase"/>
</dbReference>
<feature type="binding site" evidence="13">
    <location>
        <position position="247"/>
    </location>
    <ligand>
        <name>Mg(2+)</name>
        <dbReference type="ChEBI" id="CHEBI:18420"/>
        <note>shared with beta subunit</note>
    </ligand>
</feature>
<dbReference type="InterPro" id="IPR004188">
    <property type="entry name" value="Phe-tRNA_ligase_II_N"/>
</dbReference>
<dbReference type="PROSITE" id="PS50862">
    <property type="entry name" value="AA_TRNA_LIGASE_II"/>
    <property type="match status" value="1"/>
</dbReference>
<dbReference type="SUPFAM" id="SSF46589">
    <property type="entry name" value="tRNA-binding arm"/>
    <property type="match status" value="1"/>
</dbReference>
<evidence type="ECO:0000256" key="10">
    <source>
        <dbReference type="ARBA" id="ARBA00022917"/>
    </source>
</evidence>
<evidence type="ECO:0000256" key="1">
    <source>
        <dbReference type="ARBA" id="ARBA00004496"/>
    </source>
</evidence>
<evidence type="ECO:0000256" key="5">
    <source>
        <dbReference type="ARBA" id="ARBA00022598"/>
    </source>
</evidence>
<dbReference type="Proteomes" id="UP000321306">
    <property type="component" value="Unassembled WGS sequence"/>
</dbReference>
<evidence type="ECO:0000256" key="8">
    <source>
        <dbReference type="ARBA" id="ARBA00022840"/>
    </source>
</evidence>